<name>A0ACC2VIL2_9TREE</name>
<accession>A0ACC2VIL2</accession>
<sequence>MASSQNINPADLNVLEQPLQKHGDSPSTGFFRDGYCRPSSQDPAAHTLAGIVTNEFLEYSKAQGNDLMTPRPGFDGLTEGCRWCLCVSRWKEALLASRNHPQGEKIVPKVNLAGTSMTAANQHNLRLYSSQQLCMPLAHPNRYRNRVRPVQPEIACGPAQADDDDVDNSSSRASIATPSSSSSTYSTSAIMAISKKAGKKAGASASLPVANGGGKTGKVVRADWKEGFKKKQVGVSDMTLLSTISNESINENLKKRFQNGEIYTYIAHVLISVNPFRDLGIYTPDVLASYRDKNRLEMPPHVFAIAETAYYNMNANKENQCVIISGESGAGKTEAAKRIMQYIAAVSAGQGGQGIEGIREMVLATNPLLESFGCAKTLRNDNSSRHGKYLEIMFNSHGTPVGAQITNYLLEKNRVVGQIAGERDFHIFYQFTKGASAAQREMFGLQGPEAYVYTSRSGTLDVASINDVKDWEETLKAMQVVGLTDAEQTSILRVLATILWLGNVRFREGDDGNAAVADTDVTDFVAYLMETRPDQVVKVLTTRIMETTRGGRRGSIYEVPLNISQASAGRDALAKALYNNLFEWIVSRVNVSMKPQGPCEHVIGVLDIYGFEIFQDNSFEQLCINYVNEKLQQIFIELTLKTEQEEYVREQIKWTPIKYFDNAVVCSLIEDKRPAGIFATLNDATATAHADPSAADNSFIQRASMLSSNPNFEMRGQKFLIKHYAGEVTYNVPGMTEKNKDALIKDILDLVESSKDPFLHTLFPDRIDPDSKKRPPTAGDKIKASANALVENLMRAEPSYIRTIKPNQNRSPTEYDDKAILHQIKYLGLQENIRVRRAGFAYRAEFAKMIQRFYLLSPATSYAGDYIWTGDDRSGCERMLRDTGIAKEEWQMGVTKAFIKNPETLFALETMRDKYWHNMAARIQRCWRAYWRYKNEQATKIQRFWKNQKEGLVYARKRDYGHQVLGGRKQRRRFSLLGMRKFMGDYLDVGGRSAQGELLRNAAGLSPSETVHFSSRIEILVSKFGRTSKLSPRFLIVTEKGVHIVVSTMKDGRLTTMLERKIPLVSIRSVSLSNMRDDWMAFNVHVCEEGDPIITCTFKTELVSVLLTLTNASIGVNIGPTIEYNKKKDKKASIKFVSDPSSRTDDTYKSGTVHVGPGEPATSVSRPMPARKPRPKAVKKAAASNSRSAARPTARTLPGASKPPPPAILGAAAAPGAIKPAAAAAASADMYKAIYNFKGQQGELDLTKGEMIEVKQKDDNGWWLCARESGGEEGWAPSNYLKLVPRPKPVAAPPPPPPPPAHTAPLAPALPVIAASARSTPPSSGRSTPLGAAKGAPPAMKPKPVIPPKIPSKPAAPAAYAAPAAPAAPLGGLGGGQLDLAAALKKRMAGGQ</sequence>
<reference evidence="1" key="1">
    <citation type="submission" date="2023-04" db="EMBL/GenBank/DDBJ databases">
        <title>Draft Genome sequencing of Naganishia species isolated from polar environments using Oxford Nanopore Technology.</title>
        <authorList>
            <person name="Leo P."/>
            <person name="Venkateswaran K."/>
        </authorList>
    </citation>
    <scope>NUCLEOTIDE SEQUENCE</scope>
    <source>
        <strain evidence="1">MNA-CCFEE 5262</strain>
    </source>
</reference>
<protein>
    <submittedName>
        <fullName evidence="1">Class II myosin</fullName>
    </submittedName>
</protein>
<comment type="caution">
    <text evidence="1">The sequence shown here is derived from an EMBL/GenBank/DDBJ whole genome shotgun (WGS) entry which is preliminary data.</text>
</comment>
<organism evidence="1 2">
    <name type="scientific">Naganishia adeliensis</name>
    <dbReference type="NCBI Taxonomy" id="92952"/>
    <lineage>
        <taxon>Eukaryota</taxon>
        <taxon>Fungi</taxon>
        <taxon>Dikarya</taxon>
        <taxon>Basidiomycota</taxon>
        <taxon>Agaricomycotina</taxon>
        <taxon>Tremellomycetes</taxon>
        <taxon>Filobasidiales</taxon>
        <taxon>Filobasidiaceae</taxon>
        <taxon>Naganishia</taxon>
    </lineage>
</organism>
<evidence type="ECO:0000313" key="1">
    <source>
        <dbReference type="EMBL" id="KAJ9098913.1"/>
    </source>
</evidence>
<dbReference type="Proteomes" id="UP001230649">
    <property type="component" value="Unassembled WGS sequence"/>
</dbReference>
<evidence type="ECO:0000313" key="2">
    <source>
        <dbReference type="Proteomes" id="UP001230649"/>
    </source>
</evidence>
<keyword evidence="2" id="KW-1185">Reference proteome</keyword>
<proteinExistence type="predicted"/>
<gene>
    <name evidence="1" type="primary">MYO1</name>
    <name evidence="1" type="ORF">QFC20_005828</name>
</gene>
<dbReference type="EMBL" id="JASBWS010000088">
    <property type="protein sequence ID" value="KAJ9098913.1"/>
    <property type="molecule type" value="Genomic_DNA"/>
</dbReference>